<keyword evidence="2" id="KW-1185">Reference proteome</keyword>
<reference evidence="1 2" key="1">
    <citation type="submission" date="2024-11" db="EMBL/GenBank/DDBJ databases">
        <title>Adaptive evolution of stress response genes in parasites aligns with host niche diversity.</title>
        <authorList>
            <person name="Hahn C."/>
            <person name="Resl P."/>
        </authorList>
    </citation>
    <scope>NUCLEOTIDE SEQUENCE [LARGE SCALE GENOMIC DNA]</scope>
    <source>
        <strain evidence="1">EGGRZ-B1_66</strain>
        <tissue evidence="1">Body</tissue>
    </source>
</reference>
<evidence type="ECO:0000313" key="1">
    <source>
        <dbReference type="EMBL" id="KAL3312640.1"/>
    </source>
</evidence>
<feature type="non-terminal residue" evidence="1">
    <location>
        <position position="1"/>
    </location>
</feature>
<feature type="non-terminal residue" evidence="1">
    <location>
        <position position="56"/>
    </location>
</feature>
<dbReference type="AlphaFoldDB" id="A0ABD2PZJ7"/>
<evidence type="ECO:0000313" key="2">
    <source>
        <dbReference type="Proteomes" id="UP001626550"/>
    </source>
</evidence>
<protein>
    <submittedName>
        <fullName evidence="1">Uncharacterized protein</fullName>
    </submittedName>
</protein>
<dbReference type="EMBL" id="JBJKFK010001618">
    <property type="protein sequence ID" value="KAL3312640.1"/>
    <property type="molecule type" value="Genomic_DNA"/>
</dbReference>
<comment type="caution">
    <text evidence="1">The sequence shown here is derived from an EMBL/GenBank/DDBJ whole genome shotgun (WGS) entry which is preliminary data.</text>
</comment>
<proteinExistence type="predicted"/>
<name>A0ABD2PZJ7_9PLAT</name>
<dbReference type="Proteomes" id="UP001626550">
    <property type="component" value="Unassembled WGS sequence"/>
</dbReference>
<organism evidence="1 2">
    <name type="scientific">Cichlidogyrus casuarinus</name>
    <dbReference type="NCBI Taxonomy" id="1844966"/>
    <lineage>
        <taxon>Eukaryota</taxon>
        <taxon>Metazoa</taxon>
        <taxon>Spiralia</taxon>
        <taxon>Lophotrochozoa</taxon>
        <taxon>Platyhelminthes</taxon>
        <taxon>Monogenea</taxon>
        <taxon>Monopisthocotylea</taxon>
        <taxon>Dactylogyridea</taxon>
        <taxon>Ancyrocephalidae</taxon>
        <taxon>Cichlidogyrus</taxon>
    </lineage>
</organism>
<sequence>YGAISSDAEMVLCNSTLFRFDRSRDLGMLCLDDSLSLRNYVDISIATALQSIRIVV</sequence>
<gene>
    <name evidence="1" type="ORF">Ciccas_008767</name>
</gene>
<accession>A0ABD2PZJ7</accession>